<protein>
    <submittedName>
        <fullName evidence="2">Uncharacterized protein</fullName>
    </submittedName>
</protein>
<gene>
    <name evidence="2" type="ORF">COO59_11415</name>
</gene>
<dbReference type="AlphaFoldDB" id="A0A2K1Q9G0"/>
<feature type="transmembrane region" description="Helical" evidence="1">
    <location>
        <begin position="60"/>
        <end position="80"/>
    </location>
</feature>
<dbReference type="PROSITE" id="PS51257">
    <property type="entry name" value="PROKAR_LIPOPROTEIN"/>
    <property type="match status" value="1"/>
</dbReference>
<name>A0A2K1Q9G0_9GAMM</name>
<evidence type="ECO:0000256" key="1">
    <source>
        <dbReference type="SAM" id="Phobius"/>
    </source>
</evidence>
<keyword evidence="1" id="KW-0812">Transmembrane</keyword>
<evidence type="ECO:0000313" key="3">
    <source>
        <dbReference type="Proteomes" id="UP000236345"/>
    </source>
</evidence>
<organism evidence="2 3">
    <name type="scientific">Mixta theicola</name>
    <dbReference type="NCBI Taxonomy" id="1458355"/>
    <lineage>
        <taxon>Bacteria</taxon>
        <taxon>Pseudomonadati</taxon>
        <taxon>Pseudomonadota</taxon>
        <taxon>Gammaproteobacteria</taxon>
        <taxon>Enterobacterales</taxon>
        <taxon>Erwiniaceae</taxon>
        <taxon>Mixta</taxon>
    </lineage>
</organism>
<keyword evidence="3" id="KW-1185">Reference proteome</keyword>
<comment type="caution">
    <text evidence="2">The sequence shown here is derived from an EMBL/GenBank/DDBJ whole genome shotgun (WGS) entry which is preliminary data.</text>
</comment>
<dbReference type="Proteomes" id="UP000236345">
    <property type="component" value="Unassembled WGS sequence"/>
</dbReference>
<proteinExistence type="predicted"/>
<reference evidence="3" key="1">
    <citation type="submission" date="2017-09" db="EMBL/GenBank/DDBJ databases">
        <authorList>
            <person name="Palmer M."/>
            <person name="Steenkamp E.T."/>
            <person name="Coetzee M.P."/>
            <person name="Avontuur J.R."/>
            <person name="Van Zyl E."/>
            <person name="Chan W.-Y."/>
            <person name="Blom J."/>
            <person name="Venter S.N."/>
        </authorList>
    </citation>
    <scope>NUCLEOTIDE SEQUENCE [LARGE SCALE GENOMIC DNA]</scope>
    <source>
        <strain evidence="3">QC88-366</strain>
    </source>
</reference>
<evidence type="ECO:0000313" key="2">
    <source>
        <dbReference type="EMBL" id="PNS11617.1"/>
    </source>
</evidence>
<dbReference type="EMBL" id="NWUO01000007">
    <property type="protein sequence ID" value="PNS11617.1"/>
    <property type="molecule type" value="Genomic_DNA"/>
</dbReference>
<accession>A0A2K1Q9G0</accession>
<keyword evidence="1" id="KW-0472">Membrane</keyword>
<dbReference type="OrthoDB" id="6555635at2"/>
<sequence>MQTAKFVKKAVGFALCFIVAFVLSCYGMPLYSFTTWIVDHSHQIFSRYQADTYEPDSDPVTFLSLIVVVGVYAMALYWLIKMALRKLKR</sequence>
<keyword evidence="1" id="KW-1133">Transmembrane helix</keyword>